<comment type="function">
    <text evidence="5">Catalyzes the phosphorylation of the 3'-hydroxyl group of dephosphocoenzyme A to form coenzyme A.</text>
</comment>
<sequence length="199" mass="21478">MTRPFVIGLTGSIGMGKSTTAEMFREAGVPVWSADDAVHRLYGAGGAAVEEIASLVPDAVQGGEVSRAALSEKIAAEPQLLKQIEAVVHPLVAKDRAAFLNSADADVVLLDVPLLFETGLESSVDMTVVVSVSEDVQKQRVLEREGMSEKKFELIRSKQMADSEKRERADYVVDTSSLESARTCVHDVLTKIKDRLAHA</sequence>
<comment type="pathway">
    <text evidence="5">Cofactor biosynthesis; coenzyme A biosynthesis; CoA from (R)-pantothenate: step 5/5.</text>
</comment>
<dbReference type="PANTHER" id="PTHR10695">
    <property type="entry name" value="DEPHOSPHO-COA KINASE-RELATED"/>
    <property type="match status" value="1"/>
</dbReference>
<feature type="binding site" evidence="5">
    <location>
        <begin position="14"/>
        <end position="19"/>
    </location>
    <ligand>
        <name>ATP</name>
        <dbReference type="ChEBI" id="CHEBI:30616"/>
    </ligand>
</feature>
<dbReference type="GO" id="GO:0015937">
    <property type="term" value="P:coenzyme A biosynthetic process"/>
    <property type="evidence" value="ECO:0007669"/>
    <property type="project" value="UniProtKB-UniRule"/>
</dbReference>
<dbReference type="UniPathway" id="UPA00241">
    <property type="reaction ID" value="UER00356"/>
</dbReference>
<dbReference type="EC" id="2.7.1.24" evidence="5 6"/>
<keyword evidence="5 7" id="KW-0418">Kinase</keyword>
<keyword evidence="5 7" id="KW-0808">Transferase</keyword>
<dbReference type="HAMAP" id="MF_00376">
    <property type="entry name" value="Dephospho_CoA_kinase"/>
    <property type="match status" value="1"/>
</dbReference>
<proteinExistence type="inferred from homology"/>
<dbReference type="PANTHER" id="PTHR10695:SF46">
    <property type="entry name" value="BIFUNCTIONAL COENZYME A SYNTHASE-RELATED"/>
    <property type="match status" value="1"/>
</dbReference>
<dbReference type="Proteomes" id="UP000201838">
    <property type="component" value="Unassembled WGS sequence"/>
</dbReference>
<evidence type="ECO:0000256" key="2">
    <source>
        <dbReference type="ARBA" id="ARBA00022741"/>
    </source>
</evidence>
<keyword evidence="8" id="KW-1185">Reference proteome</keyword>
<evidence type="ECO:0000313" key="8">
    <source>
        <dbReference type="Proteomes" id="UP000201838"/>
    </source>
</evidence>
<dbReference type="GO" id="GO:0005524">
    <property type="term" value="F:ATP binding"/>
    <property type="evidence" value="ECO:0007669"/>
    <property type="project" value="UniProtKB-UniRule"/>
</dbReference>
<dbReference type="InterPro" id="IPR001977">
    <property type="entry name" value="Depp_CoAkinase"/>
</dbReference>
<dbReference type="NCBIfam" id="TIGR00152">
    <property type="entry name" value="dephospho-CoA kinase"/>
    <property type="match status" value="1"/>
</dbReference>
<reference evidence="7 8" key="1">
    <citation type="submission" date="2017-05" db="EMBL/GenBank/DDBJ databases">
        <authorList>
            <person name="Song R."/>
            <person name="Chenine A.L."/>
            <person name="Ruprecht R.M."/>
        </authorList>
    </citation>
    <scope>NUCLEOTIDE SEQUENCE [LARGE SCALE GENOMIC DNA]</scope>
    <source>
        <strain evidence="7 8">CECT 8489</strain>
    </source>
</reference>
<evidence type="ECO:0000313" key="7">
    <source>
        <dbReference type="EMBL" id="SMX24986.1"/>
    </source>
</evidence>
<dbReference type="Gene3D" id="3.40.50.300">
    <property type="entry name" value="P-loop containing nucleotide triphosphate hydrolases"/>
    <property type="match status" value="1"/>
</dbReference>
<evidence type="ECO:0000256" key="1">
    <source>
        <dbReference type="ARBA" id="ARBA00009018"/>
    </source>
</evidence>
<dbReference type="CDD" id="cd02022">
    <property type="entry name" value="DPCK"/>
    <property type="match status" value="1"/>
</dbReference>
<keyword evidence="5" id="KW-0963">Cytoplasm</keyword>
<gene>
    <name evidence="5 7" type="primary">coaE</name>
    <name evidence="7" type="ORF">BOA8489_03119</name>
</gene>
<dbReference type="AlphaFoldDB" id="A0A238J2V0"/>
<evidence type="ECO:0000256" key="3">
    <source>
        <dbReference type="ARBA" id="ARBA00022840"/>
    </source>
</evidence>
<dbReference type="GO" id="GO:0004140">
    <property type="term" value="F:dephospho-CoA kinase activity"/>
    <property type="evidence" value="ECO:0007669"/>
    <property type="project" value="UniProtKB-UniRule"/>
</dbReference>
<comment type="catalytic activity">
    <reaction evidence="5">
        <text>3'-dephospho-CoA + ATP = ADP + CoA + H(+)</text>
        <dbReference type="Rhea" id="RHEA:18245"/>
        <dbReference type="ChEBI" id="CHEBI:15378"/>
        <dbReference type="ChEBI" id="CHEBI:30616"/>
        <dbReference type="ChEBI" id="CHEBI:57287"/>
        <dbReference type="ChEBI" id="CHEBI:57328"/>
        <dbReference type="ChEBI" id="CHEBI:456216"/>
        <dbReference type="EC" id="2.7.1.24"/>
    </reaction>
</comment>
<dbReference type="OrthoDB" id="9812943at2"/>
<dbReference type="InterPro" id="IPR027417">
    <property type="entry name" value="P-loop_NTPase"/>
</dbReference>
<protein>
    <recommendedName>
        <fullName evidence="5 6">Dephospho-CoA kinase</fullName>
        <ecNumber evidence="5 6">2.7.1.24</ecNumber>
    </recommendedName>
    <alternativeName>
        <fullName evidence="5">Dephosphocoenzyme A kinase</fullName>
    </alternativeName>
</protein>
<evidence type="ECO:0000256" key="5">
    <source>
        <dbReference type="HAMAP-Rule" id="MF_00376"/>
    </source>
</evidence>
<evidence type="ECO:0000256" key="6">
    <source>
        <dbReference type="NCBIfam" id="TIGR00152"/>
    </source>
</evidence>
<keyword evidence="4 5" id="KW-0173">Coenzyme A biosynthesis</keyword>
<keyword evidence="2 5" id="KW-0547">Nucleotide-binding</keyword>
<dbReference type="GO" id="GO:0005737">
    <property type="term" value="C:cytoplasm"/>
    <property type="evidence" value="ECO:0007669"/>
    <property type="project" value="UniProtKB-SubCell"/>
</dbReference>
<evidence type="ECO:0000256" key="4">
    <source>
        <dbReference type="ARBA" id="ARBA00022993"/>
    </source>
</evidence>
<dbReference type="RefSeq" id="WP_093975187.1">
    <property type="nucleotide sequence ID" value="NZ_FXXQ01000011.1"/>
</dbReference>
<organism evidence="7 8">
    <name type="scientific">Boseongicola aestuarii</name>
    <dbReference type="NCBI Taxonomy" id="1470561"/>
    <lineage>
        <taxon>Bacteria</taxon>
        <taxon>Pseudomonadati</taxon>
        <taxon>Pseudomonadota</taxon>
        <taxon>Alphaproteobacteria</taxon>
        <taxon>Rhodobacterales</taxon>
        <taxon>Paracoccaceae</taxon>
        <taxon>Boseongicola</taxon>
    </lineage>
</organism>
<keyword evidence="3 5" id="KW-0067">ATP-binding</keyword>
<dbReference type="EMBL" id="FXXQ01000011">
    <property type="protein sequence ID" value="SMX24986.1"/>
    <property type="molecule type" value="Genomic_DNA"/>
</dbReference>
<dbReference type="SUPFAM" id="SSF52540">
    <property type="entry name" value="P-loop containing nucleoside triphosphate hydrolases"/>
    <property type="match status" value="1"/>
</dbReference>
<name>A0A238J2V0_9RHOB</name>
<accession>A0A238J2V0</accession>
<comment type="similarity">
    <text evidence="1 5">Belongs to the CoaE family.</text>
</comment>
<dbReference type="Pfam" id="PF01121">
    <property type="entry name" value="CoaE"/>
    <property type="match status" value="1"/>
</dbReference>
<comment type="subcellular location">
    <subcellularLocation>
        <location evidence="5">Cytoplasm</location>
    </subcellularLocation>
</comment>
<dbReference type="PROSITE" id="PS51219">
    <property type="entry name" value="DPCK"/>
    <property type="match status" value="1"/>
</dbReference>